<evidence type="ECO:0000256" key="1">
    <source>
        <dbReference type="SAM" id="Phobius"/>
    </source>
</evidence>
<dbReference type="EMBL" id="WWCU01000021">
    <property type="protein sequence ID" value="MYN09218.1"/>
    <property type="molecule type" value="Genomic_DNA"/>
</dbReference>
<accession>A0A7X4HEC8</accession>
<dbReference type="RefSeq" id="WP_161073527.1">
    <property type="nucleotide sequence ID" value="NZ_CP086370.1"/>
</dbReference>
<dbReference type="AlphaFoldDB" id="A0A7X4HEC8"/>
<proteinExistence type="predicted"/>
<reference evidence="2 3" key="1">
    <citation type="submission" date="2019-12" db="EMBL/GenBank/DDBJ databases">
        <title>Novel species isolated from a subtropical stream in China.</title>
        <authorList>
            <person name="Lu H."/>
        </authorList>
    </citation>
    <scope>NUCLEOTIDE SEQUENCE [LARGE SCALE GENOMIC DNA]</scope>
    <source>
        <strain evidence="2 3">FT127W</strain>
    </source>
</reference>
<feature type="transmembrane region" description="Helical" evidence="1">
    <location>
        <begin position="107"/>
        <end position="124"/>
    </location>
</feature>
<keyword evidence="3" id="KW-1185">Reference proteome</keyword>
<sequence>MIEILFQFLGEFLIQILGEALIEMGFHAIAEPLRKPPRPWIAAIGYFLIGAMVGGLSLLVISSHLVSGQGLRIANLVFTPVAAGLCMCAAGAWRARRGQALLRIDRFAYGYLFALAFALVRFALAR</sequence>
<keyword evidence="1" id="KW-0472">Membrane</keyword>
<organism evidence="2 3">
    <name type="scientific">Pseudoduganella aquatica</name>
    <dbReference type="NCBI Taxonomy" id="2660641"/>
    <lineage>
        <taxon>Bacteria</taxon>
        <taxon>Pseudomonadati</taxon>
        <taxon>Pseudomonadota</taxon>
        <taxon>Betaproteobacteria</taxon>
        <taxon>Burkholderiales</taxon>
        <taxon>Oxalobacteraceae</taxon>
        <taxon>Telluria group</taxon>
        <taxon>Pseudoduganella</taxon>
    </lineage>
</organism>
<feature type="transmembrane region" description="Helical" evidence="1">
    <location>
        <begin position="12"/>
        <end position="29"/>
    </location>
</feature>
<keyword evidence="1" id="KW-0812">Transmembrane</keyword>
<gene>
    <name evidence="2" type="ORF">GTP77_17990</name>
</gene>
<evidence type="ECO:0000313" key="3">
    <source>
        <dbReference type="Proteomes" id="UP000450676"/>
    </source>
</evidence>
<name>A0A7X4HEC8_9BURK</name>
<feature type="transmembrane region" description="Helical" evidence="1">
    <location>
        <begin position="73"/>
        <end position="95"/>
    </location>
</feature>
<keyword evidence="1" id="KW-1133">Transmembrane helix</keyword>
<protein>
    <submittedName>
        <fullName evidence="2">Uncharacterized protein</fullName>
    </submittedName>
</protein>
<comment type="caution">
    <text evidence="2">The sequence shown here is derived from an EMBL/GenBank/DDBJ whole genome shotgun (WGS) entry which is preliminary data.</text>
</comment>
<evidence type="ECO:0000313" key="2">
    <source>
        <dbReference type="EMBL" id="MYN09218.1"/>
    </source>
</evidence>
<dbReference type="Proteomes" id="UP000450676">
    <property type="component" value="Unassembled WGS sequence"/>
</dbReference>
<feature type="transmembrane region" description="Helical" evidence="1">
    <location>
        <begin position="41"/>
        <end position="61"/>
    </location>
</feature>